<feature type="transmembrane region" description="Helical" evidence="1">
    <location>
        <begin position="161"/>
        <end position="178"/>
    </location>
</feature>
<feature type="transmembrane region" description="Helical" evidence="1">
    <location>
        <begin position="223"/>
        <end position="241"/>
    </location>
</feature>
<dbReference type="InterPro" id="IPR001633">
    <property type="entry name" value="EAL_dom"/>
</dbReference>
<dbReference type="InterPro" id="IPR035919">
    <property type="entry name" value="EAL_sf"/>
</dbReference>
<keyword evidence="5" id="KW-1185">Reference proteome</keyword>
<evidence type="ECO:0000313" key="5">
    <source>
        <dbReference type="Proteomes" id="UP001620339"/>
    </source>
</evidence>
<feature type="transmembrane region" description="Helical" evidence="1">
    <location>
        <begin position="190"/>
        <end position="211"/>
    </location>
</feature>
<dbReference type="InterPro" id="IPR043128">
    <property type="entry name" value="Rev_trsase/Diguanyl_cyclase"/>
</dbReference>
<gene>
    <name evidence="4" type="ORF">ISP25_09285</name>
</gene>
<protein>
    <submittedName>
        <fullName evidence="4">EAL domain-containing protein</fullName>
    </submittedName>
</protein>
<evidence type="ECO:0000259" key="3">
    <source>
        <dbReference type="PROSITE" id="PS50887"/>
    </source>
</evidence>
<dbReference type="Gene3D" id="3.30.70.270">
    <property type="match status" value="1"/>
</dbReference>
<reference evidence="4 5" key="1">
    <citation type="submission" date="2020-10" db="EMBL/GenBank/DDBJ databases">
        <title>Phylogeny of dyella-like bacteria.</title>
        <authorList>
            <person name="Fu J."/>
        </authorList>
    </citation>
    <scope>NUCLEOTIDE SEQUENCE [LARGE SCALE GENOMIC DNA]</scope>
    <source>
        <strain evidence="4 5">KACC 19113</strain>
    </source>
</reference>
<dbReference type="SMART" id="SM00267">
    <property type="entry name" value="GGDEF"/>
    <property type="match status" value="1"/>
</dbReference>
<dbReference type="PANTHER" id="PTHR44757">
    <property type="entry name" value="DIGUANYLATE CYCLASE DGCP"/>
    <property type="match status" value="1"/>
</dbReference>
<feature type="transmembrane region" description="Helical" evidence="1">
    <location>
        <begin position="12"/>
        <end position="33"/>
    </location>
</feature>
<organism evidence="4 5">
    <name type="scientific">Rhodanobacter hydrolyticus</name>
    <dbReference type="NCBI Taxonomy" id="2250595"/>
    <lineage>
        <taxon>Bacteria</taxon>
        <taxon>Pseudomonadati</taxon>
        <taxon>Pseudomonadota</taxon>
        <taxon>Gammaproteobacteria</taxon>
        <taxon>Lysobacterales</taxon>
        <taxon>Rhodanobacteraceae</taxon>
        <taxon>Rhodanobacter</taxon>
    </lineage>
</organism>
<dbReference type="EMBL" id="JADIKK010000008">
    <property type="protein sequence ID" value="MFK2877257.1"/>
    <property type="molecule type" value="Genomic_DNA"/>
</dbReference>
<sequence length="713" mass="77071">MPVATNFTNFGYFATALIATAAVAVAAGIQFLLVGWRRGSDRTSLAFAVLCLCVAVIALGRVGIYSAQTLPQAMRALRVLAGTVLLALPTLMFFVAGYTNRPMSQRLVMVVLLLTLAMSALNLLEPGTVLYASVRTRTPIQLPWGETLYAIDGAHSASGQVFYWLCYAAFAWAFYRASRQCVMDGQRLRGGMLLACLLVQFLALLWSSVVIDAMGRPYPATDAFAFLSFVLLMGLSLVGQMRMHTAQLERTATQLRAEAATRHQAEQSLRHAAWYDALTGLPNRLHAQDRLCGLLDDATRNGLHGSVLLVDLDHFKTINESLGHRFGDLLLQAVAERLPDAVPDAITVARLGGDEFLVLLSPSSADAATAARRGMAMATHVLAHLAKPLVIERRPLAIGASIGVATFPDAGVSAADIVRRADIALHRAKTSGRHAARLFEPQMQAEADARLELERGLRLALQRDELTLYFQPQVDAEGRLAGAEALLRWRNPTLGMLLPGGFIHIAEETGLIHALGQWVVDAACSQLREWHRLGLADGIHLSINVSPWQIAQPQFADDLAARVLAAGIEPSALTLELTESALLGDFDAARQTLQQLSDAGFRLSLDDFGTGYSSLASLQQLPLDELKIDRSFVVALQPDSTNPLAGFIVDIGKRLGMITVAEGVETDEQRTMLAALGCNLMQGHFIGMPMPAEEFQHWLAACHATNAAPLSAP</sequence>
<dbReference type="InterPro" id="IPR029787">
    <property type="entry name" value="Nucleotide_cyclase"/>
</dbReference>
<dbReference type="Pfam" id="PF00990">
    <property type="entry name" value="GGDEF"/>
    <property type="match status" value="1"/>
</dbReference>
<feature type="domain" description="EAL" evidence="2">
    <location>
        <begin position="450"/>
        <end position="703"/>
    </location>
</feature>
<keyword evidence="1" id="KW-0812">Transmembrane</keyword>
<dbReference type="InterPro" id="IPR000160">
    <property type="entry name" value="GGDEF_dom"/>
</dbReference>
<dbReference type="Proteomes" id="UP001620339">
    <property type="component" value="Unassembled WGS sequence"/>
</dbReference>
<feature type="transmembrane region" description="Helical" evidence="1">
    <location>
        <begin position="76"/>
        <end position="95"/>
    </location>
</feature>
<evidence type="ECO:0000256" key="1">
    <source>
        <dbReference type="SAM" id="Phobius"/>
    </source>
</evidence>
<feature type="domain" description="GGDEF" evidence="3">
    <location>
        <begin position="303"/>
        <end position="441"/>
    </location>
</feature>
<name>A0ABW8J4Q3_9GAMM</name>
<keyword evidence="1" id="KW-0472">Membrane</keyword>
<dbReference type="SUPFAM" id="SSF55073">
    <property type="entry name" value="Nucleotide cyclase"/>
    <property type="match status" value="1"/>
</dbReference>
<accession>A0ABW8J4Q3</accession>
<comment type="caution">
    <text evidence="4">The sequence shown here is derived from an EMBL/GenBank/DDBJ whole genome shotgun (WGS) entry which is preliminary data.</text>
</comment>
<feature type="transmembrane region" description="Helical" evidence="1">
    <location>
        <begin position="45"/>
        <end position="64"/>
    </location>
</feature>
<evidence type="ECO:0000259" key="2">
    <source>
        <dbReference type="PROSITE" id="PS50883"/>
    </source>
</evidence>
<dbReference type="CDD" id="cd01949">
    <property type="entry name" value="GGDEF"/>
    <property type="match status" value="1"/>
</dbReference>
<dbReference type="RefSeq" id="WP_404613403.1">
    <property type="nucleotide sequence ID" value="NZ_JADIKK010000008.1"/>
</dbReference>
<dbReference type="CDD" id="cd01948">
    <property type="entry name" value="EAL"/>
    <property type="match status" value="1"/>
</dbReference>
<proteinExistence type="predicted"/>
<dbReference type="InterPro" id="IPR052155">
    <property type="entry name" value="Biofilm_reg_signaling"/>
</dbReference>
<dbReference type="Pfam" id="PF00563">
    <property type="entry name" value="EAL"/>
    <property type="match status" value="1"/>
</dbReference>
<evidence type="ECO:0000313" key="4">
    <source>
        <dbReference type="EMBL" id="MFK2877257.1"/>
    </source>
</evidence>
<dbReference type="SMART" id="SM00052">
    <property type="entry name" value="EAL"/>
    <property type="match status" value="1"/>
</dbReference>
<feature type="transmembrane region" description="Helical" evidence="1">
    <location>
        <begin position="107"/>
        <end position="124"/>
    </location>
</feature>
<dbReference type="NCBIfam" id="TIGR00254">
    <property type="entry name" value="GGDEF"/>
    <property type="match status" value="1"/>
</dbReference>
<keyword evidence="1" id="KW-1133">Transmembrane helix</keyword>
<dbReference type="PROSITE" id="PS50883">
    <property type="entry name" value="EAL"/>
    <property type="match status" value="1"/>
</dbReference>
<dbReference type="SUPFAM" id="SSF141868">
    <property type="entry name" value="EAL domain-like"/>
    <property type="match status" value="1"/>
</dbReference>
<dbReference type="Gene3D" id="3.20.20.450">
    <property type="entry name" value="EAL domain"/>
    <property type="match status" value="1"/>
</dbReference>
<dbReference type="PROSITE" id="PS50887">
    <property type="entry name" value="GGDEF"/>
    <property type="match status" value="1"/>
</dbReference>
<dbReference type="PANTHER" id="PTHR44757:SF2">
    <property type="entry name" value="BIOFILM ARCHITECTURE MAINTENANCE PROTEIN MBAA"/>
    <property type="match status" value="1"/>
</dbReference>